<evidence type="ECO:0000313" key="4">
    <source>
        <dbReference type="EMBL" id="SEJ09809.1"/>
    </source>
</evidence>
<accession>A0A1H6VYU7</accession>
<dbReference type="STRING" id="170623.SAMN04244579_03110"/>
<keyword evidence="2" id="KW-0231">Viral genome packaging</keyword>
<reference evidence="4 5" key="1">
    <citation type="submission" date="2016-10" db="EMBL/GenBank/DDBJ databases">
        <authorList>
            <person name="de Groot N.N."/>
        </authorList>
    </citation>
    <scope>NUCLEOTIDE SEQUENCE [LARGE SCALE GENOMIC DNA]</scope>
    <source>
        <strain evidence="4 5">DSM 1041</strain>
    </source>
</reference>
<dbReference type="InterPro" id="IPR038713">
    <property type="entry name" value="Terminase_Gp1_N_sf"/>
</dbReference>
<protein>
    <submittedName>
        <fullName evidence="4">Terminase small subunit</fullName>
    </submittedName>
</protein>
<dbReference type="Proteomes" id="UP000199005">
    <property type="component" value="Unassembled WGS sequence"/>
</dbReference>
<proteinExistence type="predicted"/>
<gene>
    <name evidence="4" type="ORF">SAMN04244579_03110</name>
</gene>
<dbReference type="PANTHER" id="PTHR41328:SF2">
    <property type="entry name" value="TERMINASE SMALL SUBUNIT"/>
    <property type="match status" value="1"/>
</dbReference>
<evidence type="ECO:0000256" key="1">
    <source>
        <dbReference type="ARBA" id="ARBA00022612"/>
    </source>
</evidence>
<dbReference type="AlphaFoldDB" id="A0A1H6VYU7"/>
<evidence type="ECO:0000256" key="2">
    <source>
        <dbReference type="ARBA" id="ARBA00023219"/>
    </source>
</evidence>
<feature type="compositionally biased region" description="Polar residues" evidence="3">
    <location>
        <begin position="1"/>
        <end position="10"/>
    </location>
</feature>
<dbReference type="EMBL" id="FNYO01000038">
    <property type="protein sequence ID" value="SEJ09809.1"/>
    <property type="molecule type" value="Genomic_DNA"/>
</dbReference>
<dbReference type="InterPro" id="IPR005335">
    <property type="entry name" value="Terminase_ssu"/>
</dbReference>
<dbReference type="GO" id="GO:0051276">
    <property type="term" value="P:chromosome organization"/>
    <property type="evidence" value="ECO:0007669"/>
    <property type="project" value="InterPro"/>
</dbReference>
<dbReference type="Gene3D" id="1.10.10.1400">
    <property type="entry name" value="Terminase, small subunit, N-terminal DNA-binding domain, HTH motif"/>
    <property type="match status" value="1"/>
</dbReference>
<evidence type="ECO:0000256" key="3">
    <source>
        <dbReference type="SAM" id="MobiDB-lite"/>
    </source>
</evidence>
<feature type="region of interest" description="Disordered" evidence="3">
    <location>
        <begin position="1"/>
        <end position="29"/>
    </location>
</feature>
<dbReference type="PANTHER" id="PTHR41328">
    <property type="entry name" value="TERMINASE SMALL SUBUNIT-RELATED"/>
    <property type="match status" value="1"/>
</dbReference>
<name>A0A1H6VYU7_9GAMM</name>
<dbReference type="InterPro" id="IPR052404">
    <property type="entry name" value="SPP1-like_terminase"/>
</dbReference>
<sequence length="279" mass="31696">MAKARSTQSKRPPVERNAKPASPDKSPPTEEVIAEALQELNPQEIEFCEVYLTCYNGTKAYQQVYGVENSASAATCAWRLLNNVDIRAYLAKRMKAMFERTEEASDKLIQQLQYAAYGDINELVEYRREACRYCYGKDHLYQFTPAEFRRAEMRADADSEEFDPQGGIGFDPRQEPHPDCPECHGDGEGRVFFKDTRRLSPAGLALYAGAKVSKDGIEIKTANHERARELLARILKLFEDKTEVTVNLDTATLEEKYAAKMRAAHERQAQVLKERRSDG</sequence>
<organism evidence="4 5">
    <name type="scientific">Azotobacter beijerinckii</name>
    <dbReference type="NCBI Taxonomy" id="170623"/>
    <lineage>
        <taxon>Bacteria</taxon>
        <taxon>Pseudomonadati</taxon>
        <taxon>Pseudomonadota</taxon>
        <taxon>Gammaproteobacteria</taxon>
        <taxon>Pseudomonadales</taxon>
        <taxon>Pseudomonadaceae</taxon>
        <taxon>Azotobacter</taxon>
    </lineage>
</organism>
<evidence type="ECO:0000313" key="5">
    <source>
        <dbReference type="Proteomes" id="UP000199005"/>
    </source>
</evidence>
<keyword evidence="1" id="KW-1188">Viral release from host cell</keyword>
<dbReference type="Pfam" id="PF03592">
    <property type="entry name" value="Terminase_2"/>
    <property type="match status" value="1"/>
</dbReference>